<gene>
    <name evidence="3" type="ORF">BU26DRAFT_577460</name>
</gene>
<evidence type="ECO:0000313" key="3">
    <source>
        <dbReference type="EMBL" id="KAF2245952.1"/>
    </source>
</evidence>
<dbReference type="Proteomes" id="UP000800094">
    <property type="component" value="Unassembled WGS sequence"/>
</dbReference>
<dbReference type="EMBL" id="ML987199">
    <property type="protein sequence ID" value="KAF2245952.1"/>
    <property type="molecule type" value="Genomic_DNA"/>
</dbReference>
<feature type="compositionally biased region" description="Polar residues" evidence="2">
    <location>
        <begin position="131"/>
        <end position="140"/>
    </location>
</feature>
<feature type="region of interest" description="Disordered" evidence="2">
    <location>
        <begin position="1"/>
        <end position="143"/>
    </location>
</feature>
<proteinExistence type="predicted"/>
<keyword evidence="1" id="KW-0175">Coiled coil</keyword>
<feature type="compositionally biased region" description="Basic and acidic residues" evidence="2">
    <location>
        <begin position="80"/>
        <end position="96"/>
    </location>
</feature>
<sequence>MGDASQDSKLQKKDKGQGLFRTIKNMKITSSHGRKEMQPAGPHELQRQPVSPKANGSARRPSFSMTRQPTDQHPLPSEIELEKARQEGRVLERGLSQEKVNGIYSDPRPPTPPPHDVPKPGAGATVRQPASAAQNASKLSSMVDMGMAAPSQLPAGAQPLRPVAASQPVYSVATQEMNTHSLEEQLEKAHAYQKSLESERDDEKRRADTFSVWYEQMKTQKENQEKERRRLDNELSSAKRRLAEIEPQAAAAKSMQENHQRALGDRDLRIQRLQAEVEGLRSAHDRAVGNATQLHDQNLELQQDLRRGKETFNAVSKELRQLRSDLKSNLDDKYFIEQWNDLHSKIQNLTNQYFVGRLSRSTGSVLTRAKGSRVDKLDIQPSKRLMFLTREHAQYIGSETHRPLIIQAFIWWILNNKVFDHANRCSEGLYWAGDMRQTLASLKAELRPVRKKDSPRDDPDAKRVEAEARIFHKWRATTGSWSMILWTSSTTS</sequence>
<evidence type="ECO:0000256" key="2">
    <source>
        <dbReference type="SAM" id="MobiDB-lite"/>
    </source>
</evidence>
<dbReference type="AlphaFoldDB" id="A0A6A6I7L8"/>
<evidence type="ECO:0000313" key="4">
    <source>
        <dbReference type="Proteomes" id="UP000800094"/>
    </source>
</evidence>
<feature type="coiled-coil region" evidence="1">
    <location>
        <begin position="182"/>
        <end position="241"/>
    </location>
</feature>
<evidence type="ECO:0000256" key="1">
    <source>
        <dbReference type="SAM" id="Coils"/>
    </source>
</evidence>
<keyword evidence="4" id="KW-1185">Reference proteome</keyword>
<dbReference type="RefSeq" id="XP_033680956.1">
    <property type="nucleotide sequence ID" value="XM_033834403.1"/>
</dbReference>
<dbReference type="OrthoDB" id="5213630at2759"/>
<name>A0A6A6I7L8_9PLEO</name>
<organism evidence="3 4">
    <name type="scientific">Trematosphaeria pertusa</name>
    <dbReference type="NCBI Taxonomy" id="390896"/>
    <lineage>
        <taxon>Eukaryota</taxon>
        <taxon>Fungi</taxon>
        <taxon>Dikarya</taxon>
        <taxon>Ascomycota</taxon>
        <taxon>Pezizomycotina</taxon>
        <taxon>Dothideomycetes</taxon>
        <taxon>Pleosporomycetidae</taxon>
        <taxon>Pleosporales</taxon>
        <taxon>Massarineae</taxon>
        <taxon>Trematosphaeriaceae</taxon>
        <taxon>Trematosphaeria</taxon>
    </lineage>
</organism>
<dbReference type="GeneID" id="54587733"/>
<protein>
    <submittedName>
        <fullName evidence="3">Uncharacterized protein</fullName>
    </submittedName>
</protein>
<accession>A0A6A6I7L8</accession>
<reference evidence="3" key="1">
    <citation type="journal article" date="2020" name="Stud. Mycol.">
        <title>101 Dothideomycetes genomes: a test case for predicting lifestyles and emergence of pathogens.</title>
        <authorList>
            <person name="Haridas S."/>
            <person name="Albert R."/>
            <person name="Binder M."/>
            <person name="Bloem J."/>
            <person name="Labutti K."/>
            <person name="Salamov A."/>
            <person name="Andreopoulos B."/>
            <person name="Baker S."/>
            <person name="Barry K."/>
            <person name="Bills G."/>
            <person name="Bluhm B."/>
            <person name="Cannon C."/>
            <person name="Castanera R."/>
            <person name="Culley D."/>
            <person name="Daum C."/>
            <person name="Ezra D."/>
            <person name="Gonzalez J."/>
            <person name="Henrissat B."/>
            <person name="Kuo A."/>
            <person name="Liang C."/>
            <person name="Lipzen A."/>
            <person name="Lutzoni F."/>
            <person name="Magnuson J."/>
            <person name="Mondo S."/>
            <person name="Nolan M."/>
            <person name="Ohm R."/>
            <person name="Pangilinan J."/>
            <person name="Park H.-J."/>
            <person name="Ramirez L."/>
            <person name="Alfaro M."/>
            <person name="Sun H."/>
            <person name="Tritt A."/>
            <person name="Yoshinaga Y."/>
            <person name="Zwiers L.-H."/>
            <person name="Turgeon B."/>
            <person name="Goodwin S."/>
            <person name="Spatafora J."/>
            <person name="Crous P."/>
            <person name="Grigoriev I."/>
        </authorList>
    </citation>
    <scope>NUCLEOTIDE SEQUENCE</scope>
    <source>
        <strain evidence="3">CBS 122368</strain>
    </source>
</reference>